<evidence type="ECO:0000256" key="1">
    <source>
        <dbReference type="SAM" id="MobiDB-lite"/>
    </source>
</evidence>
<dbReference type="OrthoDB" id="5600172at2759"/>
<name>A0A0L0T2T6_ALLM3</name>
<organism evidence="2 3">
    <name type="scientific">Allomyces macrogynus (strain ATCC 38327)</name>
    <name type="common">Allomyces javanicus var. macrogynus</name>
    <dbReference type="NCBI Taxonomy" id="578462"/>
    <lineage>
        <taxon>Eukaryota</taxon>
        <taxon>Fungi</taxon>
        <taxon>Fungi incertae sedis</taxon>
        <taxon>Blastocladiomycota</taxon>
        <taxon>Blastocladiomycetes</taxon>
        <taxon>Blastocladiales</taxon>
        <taxon>Blastocladiaceae</taxon>
        <taxon>Allomyces</taxon>
    </lineage>
</organism>
<sequence length="266" mass="27299">MDAVELPPSSPLTSVGSSSLAGQFPTPPQSSDVLLPDLPQVSSPRSDEHPQSRSPNSSSGGKRRRPAGSPAVDSKRRRSSTDETASAAPSAAAASSTSSTDAGASVAVAAGAASAAVIAKPAKPAAKKRRRSPVRSSPPPAATVVIDGQVMYTAQCYSCANDYVTSKPPVVASWAAHARGSSTRHAARRAAAITSAAYNATHAAPAPEATRDEPSSEALCEVCADLFARHGLRCTACYYVPAENVVDDGQVKCERCFGGTYTCEKL</sequence>
<dbReference type="EMBL" id="GG745359">
    <property type="protein sequence ID" value="KNE69173.1"/>
    <property type="molecule type" value="Genomic_DNA"/>
</dbReference>
<feature type="region of interest" description="Disordered" evidence="1">
    <location>
        <begin position="117"/>
        <end position="141"/>
    </location>
</feature>
<feature type="compositionally biased region" description="Low complexity" evidence="1">
    <location>
        <begin position="84"/>
        <end position="100"/>
    </location>
</feature>
<reference evidence="2 3" key="1">
    <citation type="submission" date="2009-11" db="EMBL/GenBank/DDBJ databases">
        <title>Annotation of Allomyces macrogynus ATCC 38327.</title>
        <authorList>
            <consortium name="The Broad Institute Genome Sequencing Platform"/>
            <person name="Russ C."/>
            <person name="Cuomo C."/>
            <person name="Burger G."/>
            <person name="Gray M.W."/>
            <person name="Holland P.W.H."/>
            <person name="King N."/>
            <person name="Lang F.B.F."/>
            <person name="Roger A.J."/>
            <person name="Ruiz-Trillo I."/>
            <person name="Young S.K."/>
            <person name="Zeng Q."/>
            <person name="Gargeya S."/>
            <person name="Fitzgerald M."/>
            <person name="Haas B."/>
            <person name="Abouelleil A."/>
            <person name="Alvarado L."/>
            <person name="Arachchi H.M."/>
            <person name="Berlin A."/>
            <person name="Chapman S.B."/>
            <person name="Gearin G."/>
            <person name="Goldberg J."/>
            <person name="Griggs A."/>
            <person name="Gujja S."/>
            <person name="Hansen M."/>
            <person name="Heiman D."/>
            <person name="Howarth C."/>
            <person name="Larimer J."/>
            <person name="Lui A."/>
            <person name="MacDonald P.J.P."/>
            <person name="McCowen C."/>
            <person name="Montmayeur A."/>
            <person name="Murphy C."/>
            <person name="Neiman D."/>
            <person name="Pearson M."/>
            <person name="Priest M."/>
            <person name="Roberts A."/>
            <person name="Saif S."/>
            <person name="Shea T."/>
            <person name="Sisk P."/>
            <person name="Stolte C."/>
            <person name="Sykes S."/>
            <person name="Wortman J."/>
            <person name="Nusbaum C."/>
            <person name="Birren B."/>
        </authorList>
    </citation>
    <scope>NUCLEOTIDE SEQUENCE [LARGE SCALE GENOMIC DNA]</scope>
    <source>
        <strain evidence="2 3">ATCC 38327</strain>
    </source>
</reference>
<evidence type="ECO:0000313" key="3">
    <source>
        <dbReference type="Proteomes" id="UP000054350"/>
    </source>
</evidence>
<gene>
    <name evidence="2" type="ORF">AMAG_14027</name>
</gene>
<protein>
    <submittedName>
        <fullName evidence="2">Uncharacterized protein</fullName>
    </submittedName>
</protein>
<evidence type="ECO:0000313" key="2">
    <source>
        <dbReference type="EMBL" id="KNE69173.1"/>
    </source>
</evidence>
<feature type="region of interest" description="Disordered" evidence="1">
    <location>
        <begin position="1"/>
        <end position="100"/>
    </location>
</feature>
<feature type="compositionally biased region" description="Low complexity" evidence="1">
    <location>
        <begin position="11"/>
        <end position="20"/>
    </location>
</feature>
<dbReference type="AlphaFoldDB" id="A0A0L0T2T6"/>
<accession>A0A0L0T2T6</accession>
<dbReference type="VEuPathDB" id="FungiDB:AMAG_14027"/>
<keyword evidence="3" id="KW-1185">Reference proteome</keyword>
<dbReference type="Proteomes" id="UP000054350">
    <property type="component" value="Unassembled WGS sequence"/>
</dbReference>
<proteinExistence type="predicted"/>
<reference evidence="3" key="2">
    <citation type="submission" date="2009-11" db="EMBL/GenBank/DDBJ databases">
        <title>The Genome Sequence of Allomyces macrogynus strain ATCC 38327.</title>
        <authorList>
            <consortium name="The Broad Institute Genome Sequencing Platform"/>
            <person name="Russ C."/>
            <person name="Cuomo C."/>
            <person name="Shea T."/>
            <person name="Young S.K."/>
            <person name="Zeng Q."/>
            <person name="Koehrsen M."/>
            <person name="Haas B."/>
            <person name="Borodovsky M."/>
            <person name="Guigo R."/>
            <person name="Alvarado L."/>
            <person name="Berlin A."/>
            <person name="Borenstein D."/>
            <person name="Chen Z."/>
            <person name="Engels R."/>
            <person name="Freedman E."/>
            <person name="Gellesch M."/>
            <person name="Goldberg J."/>
            <person name="Griggs A."/>
            <person name="Gujja S."/>
            <person name="Heiman D."/>
            <person name="Hepburn T."/>
            <person name="Howarth C."/>
            <person name="Jen D."/>
            <person name="Larson L."/>
            <person name="Lewis B."/>
            <person name="Mehta T."/>
            <person name="Park D."/>
            <person name="Pearson M."/>
            <person name="Roberts A."/>
            <person name="Saif S."/>
            <person name="Shenoy N."/>
            <person name="Sisk P."/>
            <person name="Stolte C."/>
            <person name="Sykes S."/>
            <person name="Walk T."/>
            <person name="White J."/>
            <person name="Yandava C."/>
            <person name="Burger G."/>
            <person name="Gray M.W."/>
            <person name="Holland P.W.H."/>
            <person name="King N."/>
            <person name="Lang F.B.F."/>
            <person name="Roger A.J."/>
            <person name="Ruiz-Trillo I."/>
            <person name="Lander E."/>
            <person name="Nusbaum C."/>
        </authorList>
    </citation>
    <scope>NUCLEOTIDE SEQUENCE [LARGE SCALE GENOMIC DNA]</scope>
    <source>
        <strain evidence="3">ATCC 38327</strain>
    </source>
</reference>